<dbReference type="Proteomes" id="UP000694856">
    <property type="component" value="Chromosome 30"/>
</dbReference>
<dbReference type="KEGG" id="cfr:116660639"/>
<feature type="region of interest" description="Disordered" evidence="1">
    <location>
        <begin position="179"/>
        <end position="200"/>
    </location>
</feature>
<accession>A0A8B8S887</accession>
<evidence type="ECO:0000256" key="1">
    <source>
        <dbReference type="SAM" id="MobiDB-lite"/>
    </source>
</evidence>
<organism evidence="2 3">
    <name type="scientific">Camelus ferus</name>
    <name type="common">Wild bactrian camel</name>
    <name type="synonym">Camelus bactrianus ferus</name>
    <dbReference type="NCBI Taxonomy" id="419612"/>
    <lineage>
        <taxon>Eukaryota</taxon>
        <taxon>Metazoa</taxon>
        <taxon>Chordata</taxon>
        <taxon>Craniata</taxon>
        <taxon>Vertebrata</taxon>
        <taxon>Euteleostomi</taxon>
        <taxon>Mammalia</taxon>
        <taxon>Eutheria</taxon>
        <taxon>Laurasiatheria</taxon>
        <taxon>Artiodactyla</taxon>
        <taxon>Tylopoda</taxon>
        <taxon>Camelidae</taxon>
        <taxon>Camelus</taxon>
    </lineage>
</organism>
<dbReference type="RefSeq" id="XP_032326436.1">
    <property type="nucleotide sequence ID" value="XM_032470545.1"/>
</dbReference>
<evidence type="ECO:0000313" key="3">
    <source>
        <dbReference type="RefSeq" id="XP_032326436.1"/>
    </source>
</evidence>
<dbReference type="GeneID" id="116660639"/>
<proteinExistence type="predicted"/>
<gene>
    <name evidence="3" type="primary">LOC116660639</name>
</gene>
<sequence length="200" mass="21543">MSPGQAWGLTAHRRDSSLLWAQQRPPGSKARGEQVRREEEADVSTETEALHPRAGTTVRASERQTGRGLHFFPASLQGPGSWGPSAAPSLAGREANHWQKQESRGHRAETGWLPRGGLGWRTAGVRLRFEDLLRTTPGEQSATVGAARVLQGFSAVSAAPAGPGPRGVCRGTEQASGCRNAADAQVARNRAGTRRWKRLR</sequence>
<feature type="compositionally biased region" description="Basic and acidic residues" evidence="1">
    <location>
        <begin position="94"/>
        <end position="109"/>
    </location>
</feature>
<dbReference type="AlphaFoldDB" id="A0A8B8S887"/>
<feature type="compositionally biased region" description="Basic and acidic residues" evidence="1">
    <location>
        <begin position="30"/>
        <end position="39"/>
    </location>
</feature>
<protein>
    <submittedName>
        <fullName evidence="3">Uncharacterized protein LOC116660639 isoform X1</fullName>
    </submittedName>
</protein>
<reference evidence="3" key="1">
    <citation type="submission" date="2025-08" db="UniProtKB">
        <authorList>
            <consortium name="RefSeq"/>
        </authorList>
    </citation>
    <scope>IDENTIFICATION</scope>
    <source>
        <tissue evidence="3">Ear skin</tissue>
    </source>
</reference>
<keyword evidence="2" id="KW-1185">Reference proteome</keyword>
<feature type="compositionally biased region" description="Basic residues" evidence="1">
    <location>
        <begin position="191"/>
        <end position="200"/>
    </location>
</feature>
<evidence type="ECO:0000313" key="2">
    <source>
        <dbReference type="Proteomes" id="UP000694856"/>
    </source>
</evidence>
<name>A0A8B8S887_CAMFR</name>
<feature type="region of interest" description="Disordered" evidence="1">
    <location>
        <begin position="1"/>
        <end position="110"/>
    </location>
</feature>